<dbReference type="EC" id="2.3.1.86" evidence="4"/>
<dbReference type="GO" id="GO:0004318">
    <property type="term" value="F:enoyl-[acyl-carrier-protein] reductase (NADH) activity"/>
    <property type="evidence" value="ECO:0007669"/>
    <property type="project" value="InterPro"/>
</dbReference>
<evidence type="ECO:0000313" key="5">
    <source>
        <dbReference type="Proteomes" id="UP001140011"/>
    </source>
</evidence>
<gene>
    <name evidence="4" type="primary">fas2_15</name>
    <name evidence="4" type="ORF">GGI19_005915</name>
</gene>
<dbReference type="InterPro" id="IPR013565">
    <property type="entry name" value="Fas1/AflB-like_central"/>
</dbReference>
<dbReference type="Gene3D" id="1.20.1050.120">
    <property type="match status" value="1"/>
</dbReference>
<evidence type="ECO:0000259" key="3">
    <source>
        <dbReference type="Pfam" id="PF16073"/>
    </source>
</evidence>
<name>A0A9W8GTD4_9FUNG</name>
<dbReference type="GO" id="GO:0004312">
    <property type="term" value="F:fatty acid synthase activity"/>
    <property type="evidence" value="ECO:0007669"/>
    <property type="project" value="InterPro"/>
</dbReference>
<dbReference type="Pfam" id="PF16073">
    <property type="entry name" value="SAT"/>
    <property type="match status" value="1"/>
</dbReference>
<dbReference type="PANTHER" id="PTHR10982:SF21">
    <property type="entry name" value="FATTY ACID SYNTHASE SUBUNIT BETA"/>
    <property type="match status" value="1"/>
</dbReference>
<evidence type="ECO:0000259" key="2">
    <source>
        <dbReference type="Pfam" id="PF08354"/>
    </source>
</evidence>
<dbReference type="InterPro" id="IPR003965">
    <property type="entry name" value="Fatty_acid_synthase"/>
</dbReference>
<dbReference type="Pfam" id="PF08354">
    <property type="entry name" value="Fas1-AflB-like_hel"/>
    <property type="match status" value="1"/>
</dbReference>
<dbReference type="GO" id="GO:0005835">
    <property type="term" value="C:fatty acid synthase complex"/>
    <property type="evidence" value="ECO:0007669"/>
    <property type="project" value="InterPro"/>
</dbReference>
<evidence type="ECO:0000313" key="4">
    <source>
        <dbReference type="EMBL" id="KAJ2748907.1"/>
    </source>
</evidence>
<evidence type="ECO:0000256" key="1">
    <source>
        <dbReference type="ARBA" id="ARBA00022679"/>
    </source>
</evidence>
<feature type="domain" description="Starter acyltransferase (SAT)" evidence="3">
    <location>
        <begin position="131"/>
        <end position="367"/>
    </location>
</feature>
<reference evidence="4" key="1">
    <citation type="submission" date="2022-07" db="EMBL/GenBank/DDBJ databases">
        <title>Phylogenomic reconstructions and comparative analyses of Kickxellomycotina fungi.</title>
        <authorList>
            <person name="Reynolds N.K."/>
            <person name="Stajich J.E."/>
            <person name="Barry K."/>
            <person name="Grigoriev I.V."/>
            <person name="Crous P."/>
            <person name="Smith M.E."/>
        </authorList>
    </citation>
    <scope>NUCLEOTIDE SEQUENCE</scope>
    <source>
        <strain evidence="4">BCRC 34297</strain>
    </source>
</reference>
<protein>
    <submittedName>
        <fullName evidence="4">Fatty acid synthase alpha subunit Lsd1</fullName>
        <ecNumber evidence="4">2.3.1.86</ecNumber>
    </submittedName>
</protein>
<keyword evidence="4" id="KW-0012">Acyltransferase</keyword>
<accession>A0A9W8GTD4</accession>
<dbReference type="InterPro" id="IPR001227">
    <property type="entry name" value="Ac_transferase_dom_sf"/>
</dbReference>
<dbReference type="Gene3D" id="3.40.366.10">
    <property type="entry name" value="Malonyl-Coenzyme A Acyl Carrier Protein, domain 2"/>
    <property type="match status" value="2"/>
</dbReference>
<organism evidence="4 5">
    <name type="scientific">Coemansia pectinata</name>
    <dbReference type="NCBI Taxonomy" id="1052879"/>
    <lineage>
        <taxon>Eukaryota</taxon>
        <taxon>Fungi</taxon>
        <taxon>Fungi incertae sedis</taxon>
        <taxon>Zoopagomycota</taxon>
        <taxon>Kickxellomycotina</taxon>
        <taxon>Kickxellomycetes</taxon>
        <taxon>Kickxellales</taxon>
        <taxon>Kickxellaceae</taxon>
        <taxon>Coemansia</taxon>
    </lineage>
</organism>
<dbReference type="InterPro" id="IPR050830">
    <property type="entry name" value="Fungal_FAS"/>
</dbReference>
<comment type="caution">
    <text evidence="4">The sequence shown here is derived from an EMBL/GenBank/DDBJ whole genome shotgun (WGS) entry which is preliminary data.</text>
</comment>
<dbReference type="SUPFAM" id="SSF51412">
    <property type="entry name" value="Inosine monophosphate dehydrogenase (IMPDH)"/>
    <property type="match status" value="1"/>
</dbReference>
<dbReference type="Proteomes" id="UP001140011">
    <property type="component" value="Unassembled WGS sequence"/>
</dbReference>
<feature type="non-terminal residue" evidence="4">
    <location>
        <position position="764"/>
    </location>
</feature>
<feature type="domain" description="Fatty acid synthase beta subunit AflB /Fas1-like central" evidence="2">
    <location>
        <begin position="706"/>
        <end position="764"/>
    </location>
</feature>
<dbReference type="PANTHER" id="PTHR10982">
    <property type="entry name" value="MALONYL COA-ACYL CARRIER PROTEIN TRANSACYLASE"/>
    <property type="match status" value="1"/>
</dbReference>
<dbReference type="Gene3D" id="3.20.20.70">
    <property type="entry name" value="Aldolase class I"/>
    <property type="match status" value="1"/>
</dbReference>
<dbReference type="GO" id="GO:0004321">
    <property type="term" value="F:fatty-acyl-CoA synthase activity"/>
    <property type="evidence" value="ECO:0007669"/>
    <property type="project" value="UniProtKB-EC"/>
</dbReference>
<dbReference type="PRINTS" id="PR01483">
    <property type="entry name" value="FASYNTHASE"/>
</dbReference>
<dbReference type="AlphaFoldDB" id="A0A9W8GTD4"/>
<sequence length="764" mass="83437">MDVPTSLASDTELLQQQFITAPSTTLDMGWSGNERPQYREIVLAALFLEYAGEQNVAVAQALFEAFSLKYCLMHDIHVCVDDLELDTRHALTVLRAYYKTQNVYRLNGGTLNNKVPRAALFNTPSHRLLAMFGGQGGVDNFIEETRLVYNTYRPLVANFVIRMCGFLKREAADPSFVRLYHSGLDVLAWLEYPESAPAQEYMVAVPVCIPVVGLTQLMQVVVLYKTLGMSPAELAASFEEIAGHSQGIATATALSMATDDEETFFKVCESILGLLMLTGVYPQLDYPVVVMTSARSALTESSGAMPTSMVLVAKLSRLQIEAAIHKHNSQQQQKQHSRATMVHLSVANGARAFVVSGATTSIKAFVELLYREHDTKGVDQTRISHSQRRTGVAIKYLNINAPYHCSLLTHAFEGAYEYATSKGWILEASSMQRVVRAGDDGHDIRSEGNMSQYLLRSMCVLPVNWPVAVGRTGITHVVDFGPGGVSGFGVLTQRILDGQGVSVICAGAVGRQKSSLATKTDLYQSFAAKLKLAANWGQQFRPQLVRCVGDGSIHISTRMSRLLGRPPVMVAGMTPCTISEVFVSAVMRAGYHIELSGGGHFSEPMLRDKVDKILKLAGCGHSITINSIYVNPFLWNIQYPAIQAMRREGIPMEGLCIGAGVPSFEVCNDIIASIRAVGFRHIGLKPSSVATIRLVIKIAQANPDFPILLQWTGGRAGGHHSFEDFHRPILDTYGAIRAQNNIILVAGSGFGGVDDTLPYLTGDW</sequence>
<dbReference type="EMBL" id="JANBUH010000933">
    <property type="protein sequence ID" value="KAJ2748907.1"/>
    <property type="molecule type" value="Genomic_DNA"/>
</dbReference>
<keyword evidence="1 4" id="KW-0808">Transferase</keyword>
<dbReference type="SUPFAM" id="SSF52151">
    <property type="entry name" value="FabD/lysophospholipase-like"/>
    <property type="match status" value="1"/>
</dbReference>
<dbReference type="InterPro" id="IPR032088">
    <property type="entry name" value="SAT"/>
</dbReference>
<dbReference type="InterPro" id="IPR016035">
    <property type="entry name" value="Acyl_Trfase/lysoPLipase"/>
</dbReference>
<dbReference type="OrthoDB" id="5417908at2759"/>
<dbReference type="GO" id="GO:0006633">
    <property type="term" value="P:fatty acid biosynthetic process"/>
    <property type="evidence" value="ECO:0007669"/>
    <property type="project" value="InterPro"/>
</dbReference>
<proteinExistence type="predicted"/>
<dbReference type="InterPro" id="IPR013785">
    <property type="entry name" value="Aldolase_TIM"/>
</dbReference>
<keyword evidence="5" id="KW-1185">Reference proteome</keyword>